<dbReference type="SUPFAM" id="SSF48029">
    <property type="entry name" value="FliG"/>
    <property type="match status" value="2"/>
</dbReference>
<evidence type="ECO:0000256" key="2">
    <source>
        <dbReference type="ARBA" id="ARBA00004413"/>
    </source>
</evidence>
<dbReference type="InterPro" id="IPR028263">
    <property type="entry name" value="FliG_N"/>
</dbReference>
<feature type="domain" description="Flagellar motor switch protein FliG N-terminal" evidence="12">
    <location>
        <begin position="4"/>
        <end position="98"/>
    </location>
</feature>
<keyword evidence="7" id="KW-0283">Flagellar rotation</keyword>
<organism evidence="13">
    <name type="scientific">hydrothermal vent metagenome</name>
    <dbReference type="NCBI Taxonomy" id="652676"/>
    <lineage>
        <taxon>unclassified sequences</taxon>
        <taxon>metagenomes</taxon>
        <taxon>ecological metagenomes</taxon>
    </lineage>
</organism>
<dbReference type="InterPro" id="IPR023087">
    <property type="entry name" value="Flg_Motor_Flig_C"/>
</dbReference>
<accession>A0A3B1D638</accession>
<evidence type="ECO:0000259" key="11">
    <source>
        <dbReference type="Pfam" id="PF14841"/>
    </source>
</evidence>
<dbReference type="InterPro" id="IPR000090">
    <property type="entry name" value="Flg_Motor_Flig"/>
</dbReference>
<dbReference type="GO" id="GO:0003774">
    <property type="term" value="F:cytoskeletal motor activity"/>
    <property type="evidence" value="ECO:0007669"/>
    <property type="project" value="InterPro"/>
</dbReference>
<dbReference type="Pfam" id="PF01706">
    <property type="entry name" value="FliG_C"/>
    <property type="match status" value="1"/>
</dbReference>
<evidence type="ECO:0000256" key="6">
    <source>
        <dbReference type="ARBA" id="ARBA00022500"/>
    </source>
</evidence>
<evidence type="ECO:0000256" key="1">
    <source>
        <dbReference type="ARBA" id="ARBA00004117"/>
    </source>
</evidence>
<dbReference type="Gene3D" id="1.10.220.30">
    <property type="match status" value="3"/>
</dbReference>
<gene>
    <name evidence="13" type="ORF">MNBD_NITROSPIRAE01-683</name>
</gene>
<protein>
    <recommendedName>
        <fullName evidence="4">Flagellar motor switch protein FliG</fullName>
    </recommendedName>
</protein>
<evidence type="ECO:0000256" key="9">
    <source>
        <dbReference type="ARBA" id="ARBA00023143"/>
    </source>
</evidence>
<evidence type="ECO:0000259" key="10">
    <source>
        <dbReference type="Pfam" id="PF01706"/>
    </source>
</evidence>
<name>A0A3B1D638_9ZZZZ</name>
<dbReference type="GO" id="GO:0005886">
    <property type="term" value="C:plasma membrane"/>
    <property type="evidence" value="ECO:0007669"/>
    <property type="project" value="UniProtKB-SubCell"/>
</dbReference>
<dbReference type="PRINTS" id="PR00954">
    <property type="entry name" value="FLGMOTORFLIG"/>
</dbReference>
<evidence type="ECO:0000256" key="7">
    <source>
        <dbReference type="ARBA" id="ARBA00022779"/>
    </source>
</evidence>
<evidence type="ECO:0000259" key="12">
    <source>
        <dbReference type="Pfam" id="PF14842"/>
    </source>
</evidence>
<comment type="subcellular location">
    <subcellularLocation>
        <location evidence="1">Bacterial flagellum basal body</location>
    </subcellularLocation>
    <subcellularLocation>
        <location evidence="2">Cell membrane</location>
        <topology evidence="2">Peripheral membrane protein</topology>
        <orientation evidence="2">Cytoplasmic side</orientation>
    </subcellularLocation>
</comment>
<keyword evidence="5" id="KW-1003">Cell membrane</keyword>
<reference evidence="13" key="1">
    <citation type="submission" date="2018-06" db="EMBL/GenBank/DDBJ databases">
        <authorList>
            <person name="Zhirakovskaya E."/>
        </authorList>
    </citation>
    <scope>NUCLEOTIDE SEQUENCE</scope>
</reference>
<comment type="similarity">
    <text evidence="3">Belongs to the FliG family.</text>
</comment>
<evidence type="ECO:0000256" key="3">
    <source>
        <dbReference type="ARBA" id="ARBA00010299"/>
    </source>
</evidence>
<dbReference type="NCBIfam" id="TIGR00207">
    <property type="entry name" value="fliG"/>
    <property type="match status" value="1"/>
</dbReference>
<dbReference type="PANTHER" id="PTHR30534">
    <property type="entry name" value="FLAGELLAR MOTOR SWITCH PROTEIN FLIG"/>
    <property type="match status" value="1"/>
</dbReference>
<dbReference type="GO" id="GO:0071973">
    <property type="term" value="P:bacterial-type flagellum-dependent cell motility"/>
    <property type="evidence" value="ECO:0007669"/>
    <property type="project" value="InterPro"/>
</dbReference>
<keyword evidence="6" id="KW-0145">Chemotaxis</keyword>
<dbReference type="InterPro" id="IPR032779">
    <property type="entry name" value="FliG_M"/>
</dbReference>
<dbReference type="GO" id="GO:0006935">
    <property type="term" value="P:chemotaxis"/>
    <property type="evidence" value="ECO:0007669"/>
    <property type="project" value="UniProtKB-KW"/>
</dbReference>
<keyword evidence="13" id="KW-0969">Cilium</keyword>
<proteinExistence type="inferred from homology"/>
<evidence type="ECO:0000313" key="13">
    <source>
        <dbReference type="EMBL" id="VAX30400.1"/>
    </source>
</evidence>
<evidence type="ECO:0000256" key="5">
    <source>
        <dbReference type="ARBA" id="ARBA00022475"/>
    </source>
</evidence>
<dbReference type="PANTHER" id="PTHR30534:SF0">
    <property type="entry name" value="FLAGELLAR MOTOR SWITCH PROTEIN FLIG"/>
    <property type="match status" value="1"/>
</dbReference>
<dbReference type="InterPro" id="IPR011002">
    <property type="entry name" value="FliG_a-hlx"/>
</dbReference>
<evidence type="ECO:0000256" key="4">
    <source>
        <dbReference type="ARBA" id="ARBA00021870"/>
    </source>
</evidence>
<feature type="domain" description="Flagellar motor switch protein FliG middle" evidence="11">
    <location>
        <begin position="112"/>
        <end position="184"/>
    </location>
</feature>
<dbReference type="GO" id="GO:0009425">
    <property type="term" value="C:bacterial-type flagellum basal body"/>
    <property type="evidence" value="ECO:0007669"/>
    <property type="project" value="UniProtKB-SubCell"/>
</dbReference>
<keyword evidence="13" id="KW-0282">Flagellum</keyword>
<dbReference type="Pfam" id="PF14841">
    <property type="entry name" value="FliG_M"/>
    <property type="match status" value="1"/>
</dbReference>
<dbReference type="EMBL" id="UOGF01000060">
    <property type="protein sequence ID" value="VAX30400.1"/>
    <property type="molecule type" value="Genomic_DNA"/>
</dbReference>
<keyword evidence="13" id="KW-0966">Cell projection</keyword>
<keyword evidence="8" id="KW-0472">Membrane</keyword>
<dbReference type="PIRSF" id="PIRSF003161">
    <property type="entry name" value="FliG"/>
    <property type="match status" value="1"/>
</dbReference>
<keyword evidence="9" id="KW-0975">Bacterial flagellum</keyword>
<dbReference type="FunFam" id="1.10.220.30:FF:000001">
    <property type="entry name" value="Flagellar motor switch protein FliG"/>
    <property type="match status" value="1"/>
</dbReference>
<feature type="domain" description="Flagellar motor switch protein FliG C-terminal" evidence="10">
    <location>
        <begin position="216"/>
        <end position="322"/>
    </location>
</feature>
<dbReference type="Pfam" id="PF14842">
    <property type="entry name" value="FliG_N"/>
    <property type="match status" value="1"/>
</dbReference>
<evidence type="ECO:0000256" key="8">
    <source>
        <dbReference type="ARBA" id="ARBA00023136"/>
    </source>
</evidence>
<sequence>MANGYYKAAIFVASLGEDAASEIMKALDPKELQKLGAKITELSDIPQKDLDEVYVEFVESTAEVGGMNVEGKAYIQKVLTKALGDEQAGRVIDNLVDEDEGGLETLKWMDAKSVASLIKGEHPQTVSLILSHLDTIQASEVLPHLPEALRSDVMIRIATLEDIPPGVMQEIGAALQVELNQEDNKNGSSKKVKGVKMVAEILNQIDQSTEQTIMTSITEHQADLAEKIRALMFVFDDLVEVDNRGMQEILKEVNKDELTLALRAAKQEIKDKFFSNMSDRASQLLKEDMEAKGPVKVSEVEKAQQGILKIAKRLSDAGTISIGGKGGGGGTEALV</sequence>
<dbReference type="AlphaFoldDB" id="A0A3B1D638"/>